<dbReference type="GO" id="GO:0016887">
    <property type="term" value="F:ATP hydrolysis activity"/>
    <property type="evidence" value="ECO:0007669"/>
    <property type="project" value="InterPro"/>
</dbReference>
<accession>A0A645BX79</accession>
<dbReference type="EMBL" id="VSSQ01023079">
    <property type="protein sequence ID" value="MPM69787.1"/>
    <property type="molecule type" value="Genomic_DNA"/>
</dbReference>
<dbReference type="InterPro" id="IPR047641">
    <property type="entry name" value="ABC_transpr_MalK/UgpC-like"/>
</dbReference>
<feature type="domain" description="MalK-like OB fold" evidence="1">
    <location>
        <begin position="1"/>
        <end position="53"/>
    </location>
</feature>
<dbReference type="Pfam" id="PF17912">
    <property type="entry name" value="OB_MalK"/>
    <property type="match status" value="1"/>
</dbReference>
<gene>
    <name evidence="2" type="ORF">SDC9_116735</name>
</gene>
<dbReference type="AlphaFoldDB" id="A0A645BX79"/>
<comment type="caution">
    <text evidence="2">The sequence shown here is derived from an EMBL/GenBank/DDBJ whole genome shotgun (WGS) entry which is preliminary data.</text>
</comment>
<organism evidence="2">
    <name type="scientific">bioreactor metagenome</name>
    <dbReference type="NCBI Taxonomy" id="1076179"/>
    <lineage>
        <taxon>unclassified sequences</taxon>
        <taxon>metagenomes</taxon>
        <taxon>ecological metagenomes</taxon>
    </lineage>
</organism>
<reference evidence="2" key="1">
    <citation type="submission" date="2019-08" db="EMBL/GenBank/DDBJ databases">
        <authorList>
            <person name="Kucharzyk K."/>
            <person name="Murdoch R.W."/>
            <person name="Higgins S."/>
            <person name="Loffler F."/>
        </authorList>
    </citation>
    <scope>NUCLEOTIDE SEQUENCE</scope>
</reference>
<evidence type="ECO:0000313" key="2">
    <source>
        <dbReference type="EMBL" id="MPM69787.1"/>
    </source>
</evidence>
<dbReference type="InterPro" id="IPR040582">
    <property type="entry name" value="OB_MalK-like"/>
</dbReference>
<dbReference type="InterPro" id="IPR012340">
    <property type="entry name" value="NA-bd_OB-fold"/>
</dbReference>
<proteinExistence type="predicted"/>
<sequence length="132" mass="14929">MNFFKVKIEKNNENFIARLGDYKIPINWSTDKSKNLSNYDGKEVLMGIRPEELHDEQSTQAKETLSFVNALVELSEPMGSEVYLYLDINNEKAIAKIPPRTNAKIGDVVSLGINTTNVHLFDIETENAIAVR</sequence>
<dbReference type="InterPro" id="IPR008995">
    <property type="entry name" value="Mo/tungstate-bd_C_term_dom"/>
</dbReference>
<dbReference type="GO" id="GO:0055052">
    <property type="term" value="C:ATP-binding cassette (ABC) transporter complex, substrate-binding subunit-containing"/>
    <property type="evidence" value="ECO:0007669"/>
    <property type="project" value="TreeGrafter"/>
</dbReference>
<protein>
    <recommendedName>
        <fullName evidence="1">MalK-like OB fold domain-containing protein</fullName>
    </recommendedName>
</protein>
<dbReference type="SUPFAM" id="SSF50331">
    <property type="entry name" value="MOP-like"/>
    <property type="match status" value="1"/>
</dbReference>
<dbReference type="Gene3D" id="2.40.50.100">
    <property type="match status" value="1"/>
</dbReference>
<dbReference type="Gene3D" id="2.40.50.140">
    <property type="entry name" value="Nucleic acid-binding proteins"/>
    <property type="match status" value="1"/>
</dbReference>
<evidence type="ECO:0000259" key="1">
    <source>
        <dbReference type="Pfam" id="PF17912"/>
    </source>
</evidence>
<dbReference type="PANTHER" id="PTHR43875">
    <property type="entry name" value="MALTODEXTRIN IMPORT ATP-BINDING PROTEIN MSMX"/>
    <property type="match status" value="1"/>
</dbReference>
<name>A0A645BX79_9ZZZZ</name>
<dbReference type="PANTHER" id="PTHR43875:SF1">
    <property type="entry name" value="OSMOPROTECTIVE COMPOUNDS UPTAKE ATP-BINDING PROTEIN GGTA"/>
    <property type="match status" value="1"/>
</dbReference>